<gene>
    <name evidence="9" type="ORF">G3W61_32390</name>
</gene>
<dbReference type="Pfam" id="PF00156">
    <property type="entry name" value="Pribosyltran"/>
    <property type="match status" value="1"/>
</dbReference>
<dbReference type="PANTHER" id="PTHR39563">
    <property type="entry name" value="XANTHINE PHOSPHORIBOSYLTRANSFERASE"/>
    <property type="match status" value="1"/>
</dbReference>
<keyword evidence="4" id="KW-0479">Metal-binding</keyword>
<evidence type="ECO:0000256" key="6">
    <source>
        <dbReference type="ARBA" id="ARBA00022842"/>
    </source>
</evidence>
<dbReference type="Proteomes" id="UP000471082">
    <property type="component" value="Unassembled WGS sequence"/>
</dbReference>
<keyword evidence="7" id="KW-0472">Membrane</keyword>
<evidence type="ECO:0000259" key="8">
    <source>
        <dbReference type="Pfam" id="PF00156"/>
    </source>
</evidence>
<protein>
    <submittedName>
        <fullName evidence="9">Xanthine phosphoribosyltransferase</fullName>
    </submittedName>
</protein>
<dbReference type="GO" id="GO:0046872">
    <property type="term" value="F:metal ion binding"/>
    <property type="evidence" value="ECO:0007669"/>
    <property type="project" value="UniProtKB-KW"/>
</dbReference>
<dbReference type="GO" id="GO:0000310">
    <property type="term" value="F:xanthine phosphoribosyltransferase activity"/>
    <property type="evidence" value="ECO:0007669"/>
    <property type="project" value="InterPro"/>
</dbReference>
<dbReference type="GO" id="GO:0032263">
    <property type="term" value="P:GMP salvage"/>
    <property type="evidence" value="ECO:0007669"/>
    <property type="project" value="TreeGrafter"/>
</dbReference>
<dbReference type="InterPro" id="IPR023747">
    <property type="entry name" value="Xanthine_Guanine_PRibTrfase"/>
</dbReference>
<dbReference type="GO" id="GO:0004422">
    <property type="term" value="F:hypoxanthine phosphoribosyltransferase activity"/>
    <property type="evidence" value="ECO:0007669"/>
    <property type="project" value="TreeGrafter"/>
</dbReference>
<evidence type="ECO:0000256" key="2">
    <source>
        <dbReference type="ARBA" id="ARBA00022676"/>
    </source>
</evidence>
<keyword evidence="5" id="KW-0660">Purine salvage</keyword>
<feature type="non-terminal residue" evidence="9">
    <location>
        <position position="1"/>
    </location>
</feature>
<feature type="domain" description="Phosphoribosyltransferase" evidence="8">
    <location>
        <begin position="13"/>
        <end position="76"/>
    </location>
</feature>
<dbReference type="AlphaFoldDB" id="A0A7X5N3W5"/>
<dbReference type="CDD" id="cd06223">
    <property type="entry name" value="PRTases_typeI"/>
    <property type="match status" value="1"/>
</dbReference>
<evidence type="ECO:0000256" key="1">
    <source>
        <dbReference type="ARBA" id="ARBA00022475"/>
    </source>
</evidence>
<evidence type="ECO:0000256" key="4">
    <source>
        <dbReference type="ARBA" id="ARBA00022723"/>
    </source>
</evidence>
<keyword evidence="6" id="KW-0460">Magnesium</keyword>
<evidence type="ECO:0000256" key="3">
    <source>
        <dbReference type="ARBA" id="ARBA00022679"/>
    </source>
</evidence>
<dbReference type="InterPro" id="IPR000836">
    <property type="entry name" value="PRTase_dom"/>
</dbReference>
<proteinExistence type="predicted"/>
<dbReference type="SUPFAM" id="SSF53271">
    <property type="entry name" value="PRTase-like"/>
    <property type="match status" value="1"/>
</dbReference>
<organism evidence="9 10">
    <name type="scientific">Xanthomonas perforans</name>
    <dbReference type="NCBI Taxonomy" id="442694"/>
    <lineage>
        <taxon>Bacteria</taxon>
        <taxon>Pseudomonadati</taxon>
        <taxon>Pseudomonadota</taxon>
        <taxon>Gammaproteobacteria</taxon>
        <taxon>Lysobacterales</taxon>
        <taxon>Lysobacteraceae</taxon>
        <taxon>Xanthomonas</taxon>
    </lineage>
</organism>
<keyword evidence="2 9" id="KW-0328">Glycosyltransferase</keyword>
<reference evidence="9 10" key="1">
    <citation type="submission" date="2019-11" db="EMBL/GenBank/DDBJ databases">
        <title>Genome-resolved metagenomics to study the prevalence of co-infection and intraspecific heterogeneity among plant pathogen metapopulations.</title>
        <authorList>
            <person name="Newberry E."/>
            <person name="Bhandari R."/>
            <person name="Kemble J."/>
            <person name="Sikora E."/>
            <person name="Potnis N."/>
        </authorList>
    </citation>
    <scope>NUCLEOTIDE SEQUENCE [LARGE SCALE GENOMIC DNA]</scope>
    <source>
        <strain evidence="9">Xp_Tom_Tuscaloosa_18b</strain>
    </source>
</reference>
<dbReference type="InterPro" id="IPR029057">
    <property type="entry name" value="PRTase-like"/>
</dbReference>
<evidence type="ECO:0000313" key="10">
    <source>
        <dbReference type="Proteomes" id="UP000471082"/>
    </source>
</evidence>
<sequence length="87" mass="9569">RVVKPPAAVEDQGEGWLVLDDLVDTGTTARVVRALLPRAHFATIYAKPAGKPLVDSFVTEVSQDTWILFPWDTEPQFVAPIHKSAKS</sequence>
<keyword evidence="3 9" id="KW-0808">Transferase</keyword>
<evidence type="ECO:0000256" key="5">
    <source>
        <dbReference type="ARBA" id="ARBA00022726"/>
    </source>
</evidence>
<dbReference type="PANTHER" id="PTHR39563:SF1">
    <property type="entry name" value="XANTHINE-GUANINE PHOSPHORIBOSYLTRANSFERASE"/>
    <property type="match status" value="1"/>
</dbReference>
<dbReference type="GO" id="GO:0032265">
    <property type="term" value="P:XMP salvage"/>
    <property type="evidence" value="ECO:0007669"/>
    <property type="project" value="TreeGrafter"/>
</dbReference>
<dbReference type="EMBL" id="JAAGYU010002086">
    <property type="protein sequence ID" value="NEL80953.1"/>
    <property type="molecule type" value="Genomic_DNA"/>
</dbReference>
<name>A0A7X5N3W5_XANPE</name>
<keyword evidence="1" id="KW-1003">Cell membrane</keyword>
<evidence type="ECO:0000256" key="7">
    <source>
        <dbReference type="ARBA" id="ARBA00023136"/>
    </source>
</evidence>
<dbReference type="GO" id="GO:0032264">
    <property type="term" value="P:IMP salvage"/>
    <property type="evidence" value="ECO:0007669"/>
    <property type="project" value="TreeGrafter"/>
</dbReference>
<evidence type="ECO:0000313" key="9">
    <source>
        <dbReference type="EMBL" id="NEL80953.1"/>
    </source>
</evidence>
<comment type="caution">
    <text evidence="9">The sequence shown here is derived from an EMBL/GenBank/DDBJ whole genome shotgun (WGS) entry which is preliminary data.</text>
</comment>
<dbReference type="GO" id="GO:0005829">
    <property type="term" value="C:cytosol"/>
    <property type="evidence" value="ECO:0007669"/>
    <property type="project" value="TreeGrafter"/>
</dbReference>
<dbReference type="Gene3D" id="3.40.50.2020">
    <property type="match status" value="1"/>
</dbReference>
<dbReference type="GO" id="GO:0006166">
    <property type="term" value="P:purine ribonucleoside salvage"/>
    <property type="evidence" value="ECO:0007669"/>
    <property type="project" value="UniProtKB-KW"/>
</dbReference>
<accession>A0A7X5N3W5</accession>